<dbReference type="GO" id="GO:0016491">
    <property type="term" value="F:oxidoreductase activity"/>
    <property type="evidence" value="ECO:0007669"/>
    <property type="project" value="InterPro"/>
</dbReference>
<dbReference type="Gene3D" id="3.40.30.10">
    <property type="entry name" value="Glutaredoxin"/>
    <property type="match status" value="1"/>
</dbReference>
<keyword evidence="2" id="KW-0201">Cytochrome c-type biogenesis</keyword>
<gene>
    <name evidence="6" type="ORF">BST83_09130</name>
</gene>
<keyword evidence="4" id="KW-0676">Redox-active center</keyword>
<evidence type="ECO:0000256" key="2">
    <source>
        <dbReference type="ARBA" id="ARBA00022748"/>
    </source>
</evidence>
<accession>A0A2S7KXB6</accession>
<dbReference type="AlphaFoldDB" id="A0A2S7KXB6"/>
<dbReference type="PROSITE" id="PS51257">
    <property type="entry name" value="PROKAR_LIPOPROTEIN"/>
    <property type="match status" value="1"/>
</dbReference>
<name>A0A2S7KXB6_9FLAO</name>
<comment type="caution">
    <text evidence="6">The sequence shown here is derived from an EMBL/GenBank/DDBJ whole genome shotgun (WGS) entry which is preliminary data.</text>
</comment>
<dbReference type="InterPro" id="IPR013766">
    <property type="entry name" value="Thioredoxin_domain"/>
</dbReference>
<dbReference type="InterPro" id="IPR000866">
    <property type="entry name" value="AhpC/TSA"/>
</dbReference>
<sequence>MKALIFIILISISSCKTENIEKSISGNFTGMNGEFSITLDSIDSDGKSFKIDSIRVINNSFEFKNLRSKKTKKYQIKVISDSLKRTISYITIWFENEDVFIDGLLNKENTYFDTIKVKGGKLNEIQAGFSNIMQKHGDEFERKLALPENKGKGDSLFKKLVKLIEIDQINFIYLKPNNEISLENIIRLSSQISNDSLELYYNLLDSNLKSSKNGEILFEQKKLDKLKVGDYIQNFTARDLNNKEIAISKFKGKIILLDFWASWCMPCHEQNQKEFSKIYEKFKDENLVIISYSLDKKDAKEKWKEASKKDNITWVNISNLKGFNDPISRQYNISSIPNSFLINQKGIIVKSFKDYNPDNEVIESEILKLIK</sequence>
<dbReference type="OrthoDB" id="1069091at2"/>
<keyword evidence="3" id="KW-1015">Disulfide bond</keyword>
<comment type="subcellular location">
    <subcellularLocation>
        <location evidence="1">Cell envelope</location>
    </subcellularLocation>
</comment>
<dbReference type="RefSeq" id="WP_104809522.1">
    <property type="nucleotide sequence ID" value="NZ_MQUA01000013.1"/>
</dbReference>
<dbReference type="InterPro" id="IPR036249">
    <property type="entry name" value="Thioredoxin-like_sf"/>
</dbReference>
<dbReference type="GO" id="GO:0017004">
    <property type="term" value="P:cytochrome complex assembly"/>
    <property type="evidence" value="ECO:0007669"/>
    <property type="project" value="UniProtKB-KW"/>
</dbReference>
<dbReference type="PANTHER" id="PTHR42852">
    <property type="entry name" value="THIOL:DISULFIDE INTERCHANGE PROTEIN DSBE"/>
    <property type="match status" value="1"/>
</dbReference>
<dbReference type="GO" id="GO:0030313">
    <property type="term" value="C:cell envelope"/>
    <property type="evidence" value="ECO:0007669"/>
    <property type="project" value="UniProtKB-SubCell"/>
</dbReference>
<protein>
    <recommendedName>
        <fullName evidence="5">Thioredoxin domain-containing protein</fullName>
    </recommendedName>
</protein>
<keyword evidence="7" id="KW-1185">Reference proteome</keyword>
<proteinExistence type="predicted"/>
<dbReference type="SUPFAM" id="SSF52833">
    <property type="entry name" value="Thioredoxin-like"/>
    <property type="match status" value="1"/>
</dbReference>
<evidence type="ECO:0000259" key="5">
    <source>
        <dbReference type="PROSITE" id="PS51352"/>
    </source>
</evidence>
<evidence type="ECO:0000256" key="1">
    <source>
        <dbReference type="ARBA" id="ARBA00004196"/>
    </source>
</evidence>
<feature type="domain" description="Thioredoxin" evidence="5">
    <location>
        <begin position="226"/>
        <end position="371"/>
    </location>
</feature>
<dbReference type="GO" id="GO:0016209">
    <property type="term" value="F:antioxidant activity"/>
    <property type="evidence" value="ECO:0007669"/>
    <property type="project" value="InterPro"/>
</dbReference>
<organism evidence="6 7">
    <name type="scientific">Polaribacter filamentus</name>
    <dbReference type="NCBI Taxonomy" id="53483"/>
    <lineage>
        <taxon>Bacteria</taxon>
        <taxon>Pseudomonadati</taxon>
        <taxon>Bacteroidota</taxon>
        <taxon>Flavobacteriia</taxon>
        <taxon>Flavobacteriales</taxon>
        <taxon>Flavobacteriaceae</taxon>
    </lineage>
</organism>
<dbReference type="CDD" id="cd02966">
    <property type="entry name" value="TlpA_like_family"/>
    <property type="match status" value="1"/>
</dbReference>
<evidence type="ECO:0000313" key="7">
    <source>
        <dbReference type="Proteomes" id="UP000239522"/>
    </source>
</evidence>
<evidence type="ECO:0000256" key="4">
    <source>
        <dbReference type="ARBA" id="ARBA00023284"/>
    </source>
</evidence>
<dbReference type="EMBL" id="MQUA01000013">
    <property type="protein sequence ID" value="PQB07299.1"/>
    <property type="molecule type" value="Genomic_DNA"/>
</dbReference>
<reference evidence="6 7" key="1">
    <citation type="submission" date="2016-11" db="EMBL/GenBank/DDBJ databases">
        <title>Trade-off between light-utilization and light-protection in marine flavobacteria.</title>
        <authorList>
            <person name="Kumagai Y."/>
        </authorList>
    </citation>
    <scope>NUCLEOTIDE SEQUENCE [LARGE SCALE GENOMIC DNA]</scope>
    <source>
        <strain evidence="6 7">ATCC 700397</strain>
    </source>
</reference>
<dbReference type="PANTHER" id="PTHR42852:SF6">
    <property type="entry name" value="THIOL:DISULFIDE INTERCHANGE PROTEIN DSBE"/>
    <property type="match status" value="1"/>
</dbReference>
<dbReference type="PROSITE" id="PS51352">
    <property type="entry name" value="THIOREDOXIN_2"/>
    <property type="match status" value="1"/>
</dbReference>
<evidence type="ECO:0000256" key="3">
    <source>
        <dbReference type="ARBA" id="ARBA00023157"/>
    </source>
</evidence>
<dbReference type="Pfam" id="PF00578">
    <property type="entry name" value="AhpC-TSA"/>
    <property type="match status" value="1"/>
</dbReference>
<dbReference type="Proteomes" id="UP000239522">
    <property type="component" value="Unassembled WGS sequence"/>
</dbReference>
<dbReference type="InterPro" id="IPR050553">
    <property type="entry name" value="Thioredoxin_ResA/DsbE_sf"/>
</dbReference>
<evidence type="ECO:0000313" key="6">
    <source>
        <dbReference type="EMBL" id="PQB07299.1"/>
    </source>
</evidence>